<comment type="caution">
    <text evidence="1">The sequence shown here is derived from an EMBL/GenBank/DDBJ whole genome shotgun (WGS) entry which is preliminary data.</text>
</comment>
<accession>A0A3E2H2M8</accession>
<feature type="non-terminal residue" evidence="1">
    <location>
        <position position="453"/>
    </location>
</feature>
<organism evidence="1 2">
    <name type="scientific">Scytalidium lignicola</name>
    <name type="common">Hyphomycete</name>
    <dbReference type="NCBI Taxonomy" id="5539"/>
    <lineage>
        <taxon>Eukaryota</taxon>
        <taxon>Fungi</taxon>
        <taxon>Dikarya</taxon>
        <taxon>Ascomycota</taxon>
        <taxon>Pezizomycotina</taxon>
        <taxon>Leotiomycetes</taxon>
        <taxon>Leotiomycetes incertae sedis</taxon>
        <taxon>Scytalidium</taxon>
    </lineage>
</organism>
<gene>
    <name evidence="1" type="ORF">B7463_g8736</name>
</gene>
<proteinExistence type="predicted"/>
<dbReference type="OMA" id="ISPWIMP"/>
<protein>
    <submittedName>
        <fullName evidence="1">Uncharacterized protein</fullName>
    </submittedName>
</protein>
<reference evidence="1 2" key="1">
    <citation type="submission" date="2018-05" db="EMBL/GenBank/DDBJ databases">
        <title>Draft genome sequence of Scytalidium lignicola DSM 105466, a ubiquitous saprotrophic fungus.</title>
        <authorList>
            <person name="Buettner E."/>
            <person name="Gebauer A.M."/>
            <person name="Hofrichter M."/>
            <person name="Liers C."/>
            <person name="Kellner H."/>
        </authorList>
    </citation>
    <scope>NUCLEOTIDE SEQUENCE [LARGE SCALE GENOMIC DNA]</scope>
    <source>
        <strain evidence="1 2">DSM 105466</strain>
    </source>
</reference>
<keyword evidence="2" id="KW-1185">Reference proteome</keyword>
<dbReference type="OrthoDB" id="3029470at2759"/>
<dbReference type="AlphaFoldDB" id="A0A3E2H2M8"/>
<dbReference type="Proteomes" id="UP000258309">
    <property type="component" value="Unassembled WGS sequence"/>
</dbReference>
<evidence type="ECO:0000313" key="2">
    <source>
        <dbReference type="Proteomes" id="UP000258309"/>
    </source>
</evidence>
<evidence type="ECO:0000313" key="1">
    <source>
        <dbReference type="EMBL" id="RFU27595.1"/>
    </source>
</evidence>
<feature type="non-terminal residue" evidence="1">
    <location>
        <position position="1"/>
    </location>
</feature>
<dbReference type="EMBL" id="NCSJ02000198">
    <property type="protein sequence ID" value="RFU27595.1"/>
    <property type="molecule type" value="Genomic_DNA"/>
</dbReference>
<sequence length="453" mass="50264">MALNQLPFFPAASHFSTVNSPHLTTPSNPARLNGALDYMRCAALHNEILSRGWLASGREREEMPDRNWSAYHGADAEAVRNRLSPDLVSFLERAIQVGDGDNFSLFYYVNGLRYPDILWINHEDHGDRFLTLYSSNLDSKPDGLIFDQQENKAIISIALQLQETIDVYNQLVDAIIAAMPENAVSQLSTERPLLDDATLDAAHVPFGFAREFLSKAKSTPFRYIAPGLSLPTAETFASQPFADVPPDPLPEEDEESQVINPILLFRSAELYSAPPDYKEPSGSDLPFGWPYNEVSSYAAGLYLNGADRGDGNVFEDEAKLVLPFPIGASGYARKSDGSRIREDHGRGEGLLYQPGYQPFVEGHGVRLVGILRSWIGMVERGDWKVGLEGVLGDIKVFKEADTEDGWENFLVPLTGSPAEESDYSMGPHWGPMPMYKMTFIVALASKVVRERND</sequence>
<dbReference type="STRING" id="5539.A0A3E2H2M8"/>
<name>A0A3E2H2M8_SCYLI</name>